<evidence type="ECO:0000313" key="1">
    <source>
        <dbReference type="EMBL" id="ALN97133.1"/>
    </source>
</evidence>
<evidence type="ECO:0000313" key="2">
    <source>
        <dbReference type="Proteomes" id="UP000221857"/>
    </source>
</evidence>
<sequence length="290" mass="32700">MGNKSIVEQIKDLTNKVKCLCKLQSNSLTIDNLIPYELKSEKGQPDGYAPLNNSSEIDSQYLPSYVDDVLEFADLASFPVSGESGKIYIALDSNLQYRWGGSIYVPFSGGTISYSYLYFSKTNINIHSLPSDSNWYYWRGNYVRPEFTNFENIPLGNGVSPNNFSNNVRSDFPIPKGYFVDKILIYGPYTDRCNIDFCFMKQDILKNSLDSRVVNPRIISLFNYDLNVNNVNMDDGIVPFRTTAYFAPISDSNDTDINGILSTLSLYTRKTNSVGGVSISLQIILKKKID</sequence>
<dbReference type="GeneID" id="40069593"/>
<dbReference type="Proteomes" id="UP000221857">
    <property type="component" value="Segment"/>
</dbReference>
<dbReference type="KEGG" id="vg:40069593"/>
<dbReference type="RefSeq" id="YP_009594076.1">
    <property type="nucleotide sequence ID" value="NC_041872.1"/>
</dbReference>
<dbReference type="EMBL" id="KT876724">
    <property type="protein sequence ID" value="ALN97133.1"/>
    <property type="molecule type" value="Genomic_DNA"/>
</dbReference>
<name>A0A141HR22_9CAUD</name>
<keyword evidence="2" id="KW-1185">Reference proteome</keyword>
<proteinExistence type="predicted"/>
<accession>A0A141HR22</accession>
<organism evidence="1 2">
    <name type="scientific">Flavobacterium phage FpV4</name>
    <dbReference type="NCBI Taxonomy" id="1740108"/>
    <lineage>
        <taxon>Viruses</taxon>
        <taxon>Duplodnaviria</taxon>
        <taxon>Heunggongvirae</taxon>
        <taxon>Uroviricota</taxon>
        <taxon>Caudoviricetes</taxon>
        <taxon>Fipvunavirus</taxon>
        <taxon>Fipvunavirus Fpv4</taxon>
    </lineage>
</organism>
<protein>
    <submittedName>
        <fullName evidence="1">Peptidase</fullName>
    </submittedName>
</protein>
<reference evidence="1 2" key="1">
    <citation type="journal article" date="2016" name="PLoS ONE">
        <title>Comparative Genome Analysis Provides Insights into the Pathogenicity of Flavobacterium psychrophilum.</title>
        <authorList>
            <person name="Castillo D."/>
            <person name="Christiansen R.H."/>
            <person name="Dalsgaard I."/>
            <person name="Madsen L."/>
            <person name="Espejo R."/>
            <person name="Middelboe M."/>
        </authorList>
    </citation>
    <scope>NUCLEOTIDE SEQUENCE [LARGE SCALE GENOMIC DNA]</scope>
</reference>